<sequence>MAPPLRGHRRRLVRFVLFSVTVLSMTFLRGYRSSTAASFRYPTSAAIGATLTQAELHQPNHLELKDQQKENIYNDRPRSNDRWRKRKRLPWEDESSEEHPELAQSNSFLAPWRLKYQGWARDLISLDILEPPRPPIPRQEAFLREIRVPGSGSLVARAVVQDAKARQDGVEK</sequence>
<proteinExistence type="predicted"/>
<reference evidence="3" key="1">
    <citation type="journal article" date="2020" name="Fungal Divers.">
        <title>Resolving the Mortierellaceae phylogeny through synthesis of multi-gene phylogenetics and phylogenomics.</title>
        <authorList>
            <person name="Vandepol N."/>
            <person name="Liber J."/>
            <person name="Desiro A."/>
            <person name="Na H."/>
            <person name="Kennedy M."/>
            <person name="Barry K."/>
            <person name="Grigoriev I.V."/>
            <person name="Miller A.N."/>
            <person name="O'Donnell K."/>
            <person name="Stajich J.E."/>
            <person name="Bonito G."/>
        </authorList>
    </citation>
    <scope>NUCLEOTIDE SEQUENCE</scope>
    <source>
        <strain evidence="3">NVP1</strain>
    </source>
</reference>
<accession>A0A9P5SLU7</accession>
<gene>
    <name evidence="3" type="ORF">BG006_004370</name>
</gene>
<evidence type="ECO:0000256" key="2">
    <source>
        <dbReference type="SAM" id="Phobius"/>
    </source>
</evidence>
<evidence type="ECO:0000256" key="1">
    <source>
        <dbReference type="SAM" id="MobiDB-lite"/>
    </source>
</evidence>
<keyword evidence="2" id="KW-0812">Transmembrane</keyword>
<dbReference type="AlphaFoldDB" id="A0A9P5SLU7"/>
<keyword evidence="2" id="KW-1133">Transmembrane helix</keyword>
<feature type="region of interest" description="Disordered" evidence="1">
    <location>
        <begin position="59"/>
        <end position="102"/>
    </location>
</feature>
<evidence type="ECO:0000313" key="4">
    <source>
        <dbReference type="Proteomes" id="UP000696485"/>
    </source>
</evidence>
<comment type="caution">
    <text evidence="3">The sequence shown here is derived from an EMBL/GenBank/DDBJ whole genome shotgun (WGS) entry which is preliminary data.</text>
</comment>
<organism evidence="3 4">
    <name type="scientific">Podila minutissima</name>
    <dbReference type="NCBI Taxonomy" id="64525"/>
    <lineage>
        <taxon>Eukaryota</taxon>
        <taxon>Fungi</taxon>
        <taxon>Fungi incertae sedis</taxon>
        <taxon>Mucoromycota</taxon>
        <taxon>Mortierellomycotina</taxon>
        <taxon>Mortierellomycetes</taxon>
        <taxon>Mortierellales</taxon>
        <taxon>Mortierellaceae</taxon>
        <taxon>Podila</taxon>
    </lineage>
</organism>
<evidence type="ECO:0000313" key="3">
    <source>
        <dbReference type="EMBL" id="KAF9332752.1"/>
    </source>
</evidence>
<protein>
    <submittedName>
        <fullName evidence="3">Uncharacterized protein</fullName>
    </submittedName>
</protein>
<keyword evidence="2" id="KW-0472">Membrane</keyword>
<keyword evidence="4" id="KW-1185">Reference proteome</keyword>
<dbReference type="Proteomes" id="UP000696485">
    <property type="component" value="Unassembled WGS sequence"/>
</dbReference>
<dbReference type="EMBL" id="JAAAUY010000241">
    <property type="protein sequence ID" value="KAF9332752.1"/>
    <property type="molecule type" value="Genomic_DNA"/>
</dbReference>
<feature type="transmembrane region" description="Helical" evidence="2">
    <location>
        <begin position="12"/>
        <end position="31"/>
    </location>
</feature>
<name>A0A9P5SLU7_9FUNG</name>
<feature type="compositionally biased region" description="Basic and acidic residues" evidence="1">
    <location>
        <begin position="59"/>
        <end position="82"/>
    </location>
</feature>